<evidence type="ECO:0000256" key="9">
    <source>
        <dbReference type="ARBA" id="ARBA00023235"/>
    </source>
</evidence>
<dbReference type="OrthoDB" id="10064708at2759"/>
<evidence type="ECO:0000256" key="6">
    <source>
        <dbReference type="ARBA" id="ARBA00022857"/>
    </source>
</evidence>
<comment type="function">
    <text evidence="10">Catalyzes the epimerization of the S- and R-forms of NAD(P)HX, a damaged form of NAD(P)H that is a result of enzymatic or heat-dependent hydration. This is a prerequisite for the S-specific NAD(P)H-hydrate dehydratase to allow the repair of both epimers of NAD(P)HX.</text>
</comment>
<dbReference type="EMBL" id="VXIV02003056">
    <property type="protein sequence ID" value="KAF6021368.1"/>
    <property type="molecule type" value="Genomic_DNA"/>
</dbReference>
<keyword evidence="4 10" id="KW-0479">Metal-binding</keyword>
<comment type="catalytic activity">
    <reaction evidence="2 10">
        <text>(6R)-NADPHX = (6S)-NADPHX</text>
        <dbReference type="Rhea" id="RHEA:32227"/>
        <dbReference type="ChEBI" id="CHEBI:64076"/>
        <dbReference type="ChEBI" id="CHEBI:64077"/>
        <dbReference type="EC" id="5.1.99.6"/>
    </reaction>
</comment>
<evidence type="ECO:0000256" key="3">
    <source>
        <dbReference type="ARBA" id="ARBA00012228"/>
    </source>
</evidence>
<dbReference type="AlphaFoldDB" id="A0A7J7J7F9"/>
<dbReference type="Pfam" id="PF03853">
    <property type="entry name" value="YjeF_N"/>
    <property type="match status" value="1"/>
</dbReference>
<comment type="catalytic activity">
    <reaction evidence="1 10">
        <text>(6R)-NADHX = (6S)-NADHX</text>
        <dbReference type="Rhea" id="RHEA:32215"/>
        <dbReference type="ChEBI" id="CHEBI:64074"/>
        <dbReference type="ChEBI" id="CHEBI:64075"/>
        <dbReference type="EC" id="5.1.99.6"/>
    </reaction>
</comment>
<keyword evidence="7 10" id="KW-0630">Potassium</keyword>
<evidence type="ECO:0000313" key="12">
    <source>
        <dbReference type="EMBL" id="KAF6021368.1"/>
    </source>
</evidence>
<dbReference type="PROSITE" id="PS51385">
    <property type="entry name" value="YJEF_N"/>
    <property type="match status" value="1"/>
</dbReference>
<keyword evidence="9 10" id="KW-0413">Isomerase</keyword>
<dbReference type="SUPFAM" id="SSF64153">
    <property type="entry name" value="YjeF N-terminal domain-like"/>
    <property type="match status" value="1"/>
</dbReference>
<dbReference type="HAMAP" id="MF_01966">
    <property type="entry name" value="NADHX_epimerase"/>
    <property type="match status" value="1"/>
</dbReference>
<dbReference type="PANTHER" id="PTHR13232:SF10">
    <property type="entry name" value="NAD(P)H-HYDRATE EPIMERASE"/>
    <property type="match status" value="1"/>
</dbReference>
<sequence length="312" mass="34827">MKLSQLTLYSGRLLFSSLHTGGRRCVASVRSQSRFAKDKMASAKSSILPISYLSQVEAQNVDIDLMNEFGYEMSQLMELAGLSCAVAVTQQYPRDNLTNKGKVLVCCGPGNNGGDGLVCARHLKLFGYSPCIYYPKRTDKPLYNGLVKQCTSFGVSFTTDLTQYSDYDLIIDAVFGFSFKPPTRELFIPVMDMLRETKVPVVSIDVPSGVDVDNGDAEGLQPDMLISLTAPKFCSKLLTKTHHYLGGRFLPQPLIDKYKLTLPEYPGTSLCVNYPLLDKLGRLPNYQVFLLQQYSLLTKEWEIPRGFHQLSN</sequence>
<name>A0A7J7J7F9_BUGNE</name>
<evidence type="ECO:0000256" key="7">
    <source>
        <dbReference type="ARBA" id="ARBA00022958"/>
    </source>
</evidence>
<reference evidence="12" key="1">
    <citation type="submission" date="2020-06" db="EMBL/GenBank/DDBJ databases">
        <title>Draft genome of Bugula neritina, a colonial animal packing powerful symbionts and potential medicines.</title>
        <authorList>
            <person name="Rayko M."/>
        </authorList>
    </citation>
    <scope>NUCLEOTIDE SEQUENCE [LARGE SCALE GENOMIC DNA]</scope>
    <source>
        <strain evidence="12">Kwan_BN1</strain>
    </source>
</reference>
<keyword evidence="6" id="KW-0521">NADP</keyword>
<dbReference type="GO" id="GO:0052856">
    <property type="term" value="F:NAD(P)HX epimerase activity"/>
    <property type="evidence" value="ECO:0007669"/>
    <property type="project" value="UniProtKB-UniRule"/>
</dbReference>
<evidence type="ECO:0000256" key="4">
    <source>
        <dbReference type="ARBA" id="ARBA00022723"/>
    </source>
</evidence>
<evidence type="ECO:0000259" key="11">
    <source>
        <dbReference type="PROSITE" id="PS51385"/>
    </source>
</evidence>
<comment type="similarity">
    <text evidence="10">Belongs to the NnrE/AIBP family.</text>
</comment>
<feature type="binding site" evidence="10">
    <location>
        <begin position="111"/>
        <end position="115"/>
    </location>
    <ligand>
        <name>(6S)-NADPHX</name>
        <dbReference type="ChEBI" id="CHEBI:64076"/>
    </ligand>
</feature>
<evidence type="ECO:0000256" key="2">
    <source>
        <dbReference type="ARBA" id="ARBA00000909"/>
    </source>
</evidence>
<evidence type="ECO:0000256" key="10">
    <source>
        <dbReference type="HAMAP-Rule" id="MF_03159"/>
    </source>
</evidence>
<feature type="domain" description="YjeF N-terminal" evidence="11">
    <location>
        <begin position="58"/>
        <end position="262"/>
    </location>
</feature>
<gene>
    <name evidence="12" type="ORF">EB796_020324</name>
</gene>
<dbReference type="Proteomes" id="UP000593567">
    <property type="component" value="Unassembled WGS sequence"/>
</dbReference>
<protein>
    <recommendedName>
        <fullName evidence="3 10">NAD(P)H-hydrate epimerase</fullName>
        <ecNumber evidence="3 10">5.1.99.6</ecNumber>
    </recommendedName>
    <alternativeName>
        <fullName evidence="10">NAD(P)HX epimerase</fullName>
    </alternativeName>
</protein>
<proteinExistence type="inferred from homology"/>
<dbReference type="InterPro" id="IPR032976">
    <property type="entry name" value="YJEFN_prot_NAXE-like"/>
</dbReference>
<accession>A0A7J7J7F9</accession>
<feature type="binding site" evidence="10">
    <location>
        <position position="205"/>
    </location>
    <ligand>
        <name>(6S)-NADPHX</name>
        <dbReference type="ChEBI" id="CHEBI:64076"/>
    </ligand>
</feature>
<evidence type="ECO:0000313" key="13">
    <source>
        <dbReference type="Proteomes" id="UP000593567"/>
    </source>
</evidence>
<dbReference type="PANTHER" id="PTHR13232">
    <property type="entry name" value="NAD(P)H-HYDRATE EPIMERASE"/>
    <property type="match status" value="1"/>
</dbReference>
<dbReference type="EC" id="5.1.99.6" evidence="3 10"/>
<dbReference type="GO" id="GO:0000166">
    <property type="term" value="F:nucleotide binding"/>
    <property type="evidence" value="ECO:0007669"/>
    <property type="project" value="UniProtKB-KW"/>
</dbReference>
<comment type="caution">
    <text evidence="12">The sequence shown here is derived from an EMBL/GenBank/DDBJ whole genome shotgun (WGS) entry which is preliminary data.</text>
</comment>
<feature type="binding site" evidence="10">
    <location>
        <position position="172"/>
    </location>
    <ligand>
        <name>K(+)</name>
        <dbReference type="ChEBI" id="CHEBI:29103"/>
    </ligand>
</feature>
<dbReference type="InterPro" id="IPR004443">
    <property type="entry name" value="YjeF_N_dom"/>
</dbReference>
<dbReference type="InterPro" id="IPR036652">
    <property type="entry name" value="YjeF_N_dom_sf"/>
</dbReference>
<dbReference type="GO" id="GO:0005739">
    <property type="term" value="C:mitochondrion"/>
    <property type="evidence" value="ECO:0007669"/>
    <property type="project" value="TreeGrafter"/>
</dbReference>
<keyword evidence="8 10" id="KW-0520">NAD</keyword>
<feature type="binding site" evidence="10">
    <location>
        <position position="208"/>
    </location>
    <ligand>
        <name>K(+)</name>
        <dbReference type="ChEBI" id="CHEBI:29103"/>
    </ligand>
</feature>
<comment type="cofactor">
    <cofactor evidence="10">
        <name>K(+)</name>
        <dbReference type="ChEBI" id="CHEBI:29103"/>
    </cofactor>
    <text evidence="10">Binds 1 potassium ion per subunit.</text>
</comment>
<keyword evidence="13" id="KW-1185">Reference proteome</keyword>
<evidence type="ECO:0000256" key="8">
    <source>
        <dbReference type="ARBA" id="ARBA00023027"/>
    </source>
</evidence>
<keyword evidence="5 10" id="KW-0547">Nucleotide-binding</keyword>
<feature type="binding site" evidence="10">
    <location>
        <begin position="176"/>
        <end position="182"/>
    </location>
    <ligand>
        <name>(6S)-NADPHX</name>
        <dbReference type="ChEBI" id="CHEBI:64076"/>
    </ligand>
</feature>
<organism evidence="12 13">
    <name type="scientific">Bugula neritina</name>
    <name type="common">Brown bryozoan</name>
    <name type="synonym">Sertularia neritina</name>
    <dbReference type="NCBI Taxonomy" id="10212"/>
    <lineage>
        <taxon>Eukaryota</taxon>
        <taxon>Metazoa</taxon>
        <taxon>Spiralia</taxon>
        <taxon>Lophotrochozoa</taxon>
        <taxon>Bryozoa</taxon>
        <taxon>Gymnolaemata</taxon>
        <taxon>Cheilostomatida</taxon>
        <taxon>Flustrina</taxon>
        <taxon>Buguloidea</taxon>
        <taxon>Bugulidae</taxon>
        <taxon>Bugula</taxon>
    </lineage>
</organism>
<evidence type="ECO:0000256" key="1">
    <source>
        <dbReference type="ARBA" id="ARBA00000013"/>
    </source>
</evidence>
<dbReference type="GO" id="GO:0046872">
    <property type="term" value="F:metal ion binding"/>
    <property type="evidence" value="ECO:0007669"/>
    <property type="project" value="UniProtKB-KW"/>
</dbReference>
<evidence type="ECO:0000256" key="5">
    <source>
        <dbReference type="ARBA" id="ARBA00022741"/>
    </source>
</evidence>
<feature type="binding site" evidence="10">
    <location>
        <position position="112"/>
    </location>
    <ligand>
        <name>K(+)</name>
        <dbReference type="ChEBI" id="CHEBI:29103"/>
    </ligand>
</feature>
<comment type="caution">
    <text evidence="10">Lacks conserved residue(s) required for the propagation of feature annotation.</text>
</comment>
<dbReference type="Gene3D" id="3.40.50.10260">
    <property type="entry name" value="YjeF N-terminal domain"/>
    <property type="match status" value="1"/>
</dbReference>
<dbReference type="NCBIfam" id="TIGR00197">
    <property type="entry name" value="yjeF_nterm"/>
    <property type="match status" value="1"/>
</dbReference>